<dbReference type="Gene3D" id="2.130.10.10">
    <property type="entry name" value="YVTN repeat-like/Quinoprotein amine dehydrogenase"/>
    <property type="match status" value="1"/>
</dbReference>
<dbReference type="GO" id="GO:0005634">
    <property type="term" value="C:nucleus"/>
    <property type="evidence" value="ECO:0007669"/>
    <property type="project" value="TreeGrafter"/>
</dbReference>
<dbReference type="InterPro" id="IPR036047">
    <property type="entry name" value="F-box-like_dom_sf"/>
</dbReference>
<dbReference type="GO" id="GO:0031593">
    <property type="term" value="F:polyubiquitin modification-dependent protein binding"/>
    <property type="evidence" value="ECO:0007669"/>
    <property type="project" value="TreeGrafter"/>
</dbReference>
<dbReference type="InterPro" id="IPR027040">
    <property type="entry name" value="PSMD4"/>
</dbReference>
<keyword evidence="4" id="KW-1185">Reference proteome</keyword>
<evidence type="ECO:0000313" key="3">
    <source>
        <dbReference type="EMBL" id="OJD17094.1"/>
    </source>
</evidence>
<feature type="compositionally biased region" description="Polar residues" evidence="1">
    <location>
        <begin position="1"/>
        <end position="32"/>
    </location>
</feature>
<protein>
    <recommendedName>
        <fullName evidence="2">F-box domain-containing protein</fullName>
    </recommendedName>
</protein>
<name>A0A1J9PLW7_9EURO</name>
<dbReference type="Pfam" id="PF12937">
    <property type="entry name" value="F-box-like"/>
    <property type="match status" value="1"/>
</dbReference>
<accession>A0A1J9PLW7</accession>
<dbReference type="InterPro" id="IPR001810">
    <property type="entry name" value="F-box_dom"/>
</dbReference>
<feature type="compositionally biased region" description="Polar residues" evidence="1">
    <location>
        <begin position="916"/>
        <end position="928"/>
    </location>
</feature>
<feature type="compositionally biased region" description="Low complexity" evidence="1">
    <location>
        <begin position="662"/>
        <end position="674"/>
    </location>
</feature>
<dbReference type="GO" id="GO:0008540">
    <property type="term" value="C:proteasome regulatory particle, base subcomplex"/>
    <property type="evidence" value="ECO:0007669"/>
    <property type="project" value="TreeGrafter"/>
</dbReference>
<feature type="region of interest" description="Disordered" evidence="1">
    <location>
        <begin position="986"/>
        <end position="1027"/>
    </location>
</feature>
<feature type="compositionally biased region" description="Polar residues" evidence="1">
    <location>
        <begin position="82"/>
        <end position="91"/>
    </location>
</feature>
<dbReference type="OrthoDB" id="2095648at2759"/>
<dbReference type="InterPro" id="IPR036322">
    <property type="entry name" value="WD40_repeat_dom_sf"/>
</dbReference>
<feature type="region of interest" description="Disordered" evidence="1">
    <location>
        <begin position="657"/>
        <end position="686"/>
    </location>
</feature>
<dbReference type="VEuPathDB" id="FungiDB:AJ78_02795"/>
<dbReference type="SMART" id="SM00256">
    <property type="entry name" value="FBOX"/>
    <property type="match status" value="1"/>
</dbReference>
<dbReference type="PANTHER" id="PTHR10223:SF2">
    <property type="entry name" value="F-BOX AND WD DOMAIN PROTEIN (AFU_ORTHOLOGUE AFUA_6G11400)"/>
    <property type="match status" value="1"/>
</dbReference>
<feature type="region of interest" description="Disordered" evidence="1">
    <location>
        <begin position="1"/>
        <end position="109"/>
    </location>
</feature>
<feature type="compositionally biased region" description="Low complexity" evidence="1">
    <location>
        <begin position="1006"/>
        <end position="1027"/>
    </location>
</feature>
<proteinExistence type="predicted"/>
<feature type="compositionally biased region" description="Polar residues" evidence="1">
    <location>
        <begin position="675"/>
        <end position="686"/>
    </location>
</feature>
<dbReference type="EMBL" id="LGRN01000080">
    <property type="protein sequence ID" value="OJD17094.1"/>
    <property type="molecule type" value="Genomic_DNA"/>
</dbReference>
<evidence type="ECO:0000259" key="2">
    <source>
        <dbReference type="PROSITE" id="PS50181"/>
    </source>
</evidence>
<dbReference type="SUPFAM" id="SSF81383">
    <property type="entry name" value="F-box domain"/>
    <property type="match status" value="1"/>
</dbReference>
<evidence type="ECO:0000313" key="4">
    <source>
        <dbReference type="Proteomes" id="UP000182235"/>
    </source>
</evidence>
<dbReference type="InterPro" id="IPR015943">
    <property type="entry name" value="WD40/YVTN_repeat-like_dom_sf"/>
</dbReference>
<feature type="region of interest" description="Disordered" evidence="1">
    <location>
        <begin position="1119"/>
        <end position="1159"/>
    </location>
</feature>
<dbReference type="InterPro" id="IPR003903">
    <property type="entry name" value="UIM_dom"/>
</dbReference>
<dbReference type="GO" id="GO:0005829">
    <property type="term" value="C:cytosol"/>
    <property type="evidence" value="ECO:0007669"/>
    <property type="project" value="TreeGrafter"/>
</dbReference>
<feature type="compositionally biased region" description="Basic residues" evidence="1">
    <location>
        <begin position="1148"/>
        <end position="1159"/>
    </location>
</feature>
<feature type="domain" description="F-box" evidence="2">
    <location>
        <begin position="126"/>
        <end position="172"/>
    </location>
</feature>
<dbReference type="GO" id="GO:0043161">
    <property type="term" value="P:proteasome-mediated ubiquitin-dependent protein catabolic process"/>
    <property type="evidence" value="ECO:0007669"/>
    <property type="project" value="TreeGrafter"/>
</dbReference>
<organism evidence="3 4">
    <name type="scientific">Emergomyces pasteurianus Ep9510</name>
    <dbReference type="NCBI Taxonomy" id="1447872"/>
    <lineage>
        <taxon>Eukaryota</taxon>
        <taxon>Fungi</taxon>
        <taxon>Dikarya</taxon>
        <taxon>Ascomycota</taxon>
        <taxon>Pezizomycotina</taxon>
        <taxon>Eurotiomycetes</taxon>
        <taxon>Eurotiomycetidae</taxon>
        <taxon>Onygenales</taxon>
        <taxon>Ajellomycetaceae</taxon>
        <taxon>Emergomyces</taxon>
    </lineage>
</organism>
<dbReference type="STRING" id="1447872.A0A1J9PLW7"/>
<reference evidence="3 4" key="1">
    <citation type="submission" date="2015-07" db="EMBL/GenBank/DDBJ databases">
        <title>Emmonsia species relationships and genome sequence.</title>
        <authorList>
            <consortium name="The Broad Institute Genomics Platform"/>
            <person name="Cuomo C.A."/>
            <person name="Munoz J.F."/>
            <person name="Imamovic A."/>
            <person name="Priest M.E."/>
            <person name="Young S."/>
            <person name="Clay O.K."/>
            <person name="McEwen J.G."/>
        </authorList>
    </citation>
    <scope>NUCLEOTIDE SEQUENCE [LARGE SCALE GENOMIC DNA]</scope>
    <source>
        <strain evidence="3 4">UAMH 9510</strain>
    </source>
</reference>
<dbReference type="PROSITE" id="PS50181">
    <property type="entry name" value="FBOX"/>
    <property type="match status" value="1"/>
</dbReference>
<dbReference type="PANTHER" id="PTHR10223">
    <property type="entry name" value="26S PROTEASOME NON-ATPASE REGULATORY SUBUNIT 4"/>
    <property type="match status" value="1"/>
</dbReference>
<dbReference type="Proteomes" id="UP000182235">
    <property type="component" value="Unassembled WGS sequence"/>
</dbReference>
<feature type="compositionally biased region" description="Pro residues" evidence="1">
    <location>
        <begin position="66"/>
        <end position="75"/>
    </location>
</feature>
<dbReference type="AlphaFoldDB" id="A0A1J9PLW7"/>
<gene>
    <name evidence="3" type="ORF">AJ78_02795</name>
</gene>
<dbReference type="Gene3D" id="1.20.1280.50">
    <property type="match status" value="1"/>
</dbReference>
<dbReference type="SMART" id="SM00726">
    <property type="entry name" value="UIM"/>
    <property type="match status" value="3"/>
</dbReference>
<feature type="compositionally biased region" description="Basic and acidic residues" evidence="1">
    <location>
        <begin position="991"/>
        <end position="1001"/>
    </location>
</feature>
<sequence>MHPETSQAFHPATPNTQFPKCPLTSTEHGLQQQHDEILPRYFSPENSRDGGHNAFSANTPDEVLPSSPPVSPPEPTSRELNRSQFVKSTSPVDCIRDHEAASAPSPRKAEELRFKVLASRIDGLTGQSLEEFPNEVLTHILSHLPPSSLSSMSLVSRRFHNLVTTPHAWRIAFSRYFRGPASLREDKDTEDYEHILAQRRTFSRLTALASWRNEYILRTRLLRALSRGKPAEVSISSQYSSGRRQSGYNASAAVFTYSSMCIYPITHIDGTFGSPLNNKPPQFIHGAAEQGVASMSDPTSGKTGAGTWGLSFPQMFKHFSDIFPGEAEWGLGPGNMVGMPNVMDVSHPYGMIYGEACPQGRAYYLSSSEKHGRFLSGADATSQPHLGIPSISTIGTAICSVWIAKSPQILKMTNGLCGILCGSSLGTLNAYALGPNPSYEQRFERGQVTAKWVLCPGVPIIAIRVDENYSSKRRSQRRVWAVVLNALGEVFYLTDIPSQPDLRRNPCPEELDRIAWETGRTMRWEIIEPTRRIARPDPFNRLLVDGSYSPRSSSNSMGLNTDQISAETKEIEKFLAFKPKHFRKVCDGWDMRRKLEVDFASDDHHNSGESIVILNCGLGEHQTSSIRRFLRQKVHITIPQSSDEAYPWVSTPASQSIFGQHPASGSASSSTPPSRNSEQLAESDSSVTFEWRKSDFVFKEQKPPQITASALDISIFAQLTSSEDPLSGICGGSSTSSQLSTPLSSMSQISSPADIPGKRACYLAVGTSKGSVYVWDVRAAVSQTPNITNKISPLRIIYTDSPQVSCVALTSLYLVHGGNDGLVQAWDPLASTLQPIRTLNSRFSSRARRRLVQAEASAAGVGHNYFGAGAICLDPDPTVLRGIVSLGSHLRYWSYSSSSTDQYKSNKRRLRHSPRGNKSSLGAQRFSSSGRGALQDYITNERYELERQKKAYQKERELLSGRFGVDLLGPDASEEELLAYAQMLSEESYTSDERKGRDSERSAGGSSSNETISPNENPNPNPSACAPTLTAFPTSSCTAVDTVTEKLDPDIAEAIRLSLLDQSSPSSIRDVPFGSEPVSTETIVATSFPTSMTVAEHGLEQEVDDLEFALQLSLVEEASRRAENNAPSREDREDGDEFPALGGGLSPRKGKGKGKAQIY</sequence>
<feature type="compositionally biased region" description="Basic residues" evidence="1">
    <location>
        <begin position="905"/>
        <end position="915"/>
    </location>
</feature>
<evidence type="ECO:0000256" key="1">
    <source>
        <dbReference type="SAM" id="MobiDB-lite"/>
    </source>
</evidence>
<dbReference type="SUPFAM" id="SSF50978">
    <property type="entry name" value="WD40 repeat-like"/>
    <property type="match status" value="1"/>
</dbReference>
<feature type="region of interest" description="Disordered" evidence="1">
    <location>
        <begin position="903"/>
        <end position="928"/>
    </location>
</feature>
<feature type="compositionally biased region" description="Basic and acidic residues" evidence="1">
    <location>
        <begin position="1119"/>
        <end position="1132"/>
    </location>
</feature>
<comment type="caution">
    <text evidence="3">The sequence shown here is derived from an EMBL/GenBank/DDBJ whole genome shotgun (WGS) entry which is preliminary data.</text>
</comment>